<reference evidence="1 2" key="2">
    <citation type="submission" date="2018-11" db="EMBL/GenBank/DDBJ databases">
        <authorList>
            <consortium name="Pathogen Informatics"/>
        </authorList>
    </citation>
    <scope>NUCLEOTIDE SEQUENCE [LARGE SCALE GENOMIC DNA]</scope>
    <source>
        <strain evidence="1 2">MHpl1</strain>
    </source>
</reference>
<accession>A0A0N4W5X3</accession>
<evidence type="ECO:0000313" key="2">
    <source>
        <dbReference type="Proteomes" id="UP000268014"/>
    </source>
</evidence>
<name>A0A0N4W5X3_HAEPC</name>
<dbReference type="Proteomes" id="UP000268014">
    <property type="component" value="Unassembled WGS sequence"/>
</dbReference>
<dbReference type="OrthoDB" id="6080649at2759"/>
<evidence type="ECO:0000313" key="3">
    <source>
        <dbReference type="WBParaSite" id="HPLM_0000540701-mRNA-1"/>
    </source>
</evidence>
<protein>
    <submittedName>
        <fullName evidence="3">40S ribosomal protein S24</fullName>
    </submittedName>
</protein>
<reference evidence="3" key="1">
    <citation type="submission" date="2017-02" db="UniProtKB">
        <authorList>
            <consortium name="WormBaseParasite"/>
        </authorList>
    </citation>
    <scope>IDENTIFICATION</scope>
</reference>
<gene>
    <name evidence="1" type="ORF">HPLM_LOCUS5399</name>
</gene>
<keyword evidence="2" id="KW-1185">Reference proteome</keyword>
<dbReference type="WBParaSite" id="HPLM_0000540701-mRNA-1">
    <property type="protein sequence ID" value="HPLM_0000540701-mRNA-1"/>
    <property type="gene ID" value="HPLM_0000540701"/>
</dbReference>
<evidence type="ECO:0000313" key="1">
    <source>
        <dbReference type="EMBL" id="VDO25857.1"/>
    </source>
</evidence>
<dbReference type="AlphaFoldDB" id="A0A0N4W5X3"/>
<proteinExistence type="predicted"/>
<organism evidence="3">
    <name type="scientific">Haemonchus placei</name>
    <name type="common">Barber's pole worm</name>
    <dbReference type="NCBI Taxonomy" id="6290"/>
    <lineage>
        <taxon>Eukaryota</taxon>
        <taxon>Metazoa</taxon>
        <taxon>Ecdysozoa</taxon>
        <taxon>Nematoda</taxon>
        <taxon>Chromadorea</taxon>
        <taxon>Rhabditida</taxon>
        <taxon>Rhabditina</taxon>
        <taxon>Rhabditomorpha</taxon>
        <taxon>Strongyloidea</taxon>
        <taxon>Trichostrongylidae</taxon>
        <taxon>Haemonchus</taxon>
    </lineage>
</organism>
<sequence length="98" mass="11290">MRPIVERGTSVFCPYKMKDIQVIEKIQDNFTRKLVARSGDATYGKVPRPNSMNKSVQLHCLWSFKKIYDVCMVFKVLTGIAKIDASKFYAKLEPEVDK</sequence>
<dbReference type="EMBL" id="UZAF01016331">
    <property type="protein sequence ID" value="VDO25857.1"/>
    <property type="molecule type" value="Genomic_DNA"/>
</dbReference>